<keyword evidence="3" id="KW-1185">Reference proteome</keyword>
<dbReference type="eggNOG" id="COG3385">
    <property type="taxonomic scope" value="Bacteria"/>
</dbReference>
<dbReference type="Proteomes" id="UP000001351">
    <property type="component" value="Chromosome"/>
</dbReference>
<dbReference type="HOGENOM" id="CLU_2652728_0_0_7"/>
<dbReference type="RefSeq" id="WP_002616441.1">
    <property type="nucleotide sequence ID" value="NC_014623.1"/>
</dbReference>
<evidence type="ECO:0000313" key="4">
    <source>
        <dbReference type="Proteomes" id="UP000032702"/>
    </source>
</evidence>
<gene>
    <name evidence="1" type="ordered locus">STAUR_5976</name>
    <name evidence="2" type="ORF">STIAU_1106</name>
</gene>
<evidence type="ECO:0000313" key="2">
    <source>
        <dbReference type="EMBL" id="EAU64528.1"/>
    </source>
</evidence>
<protein>
    <submittedName>
        <fullName evidence="1 2">Transposase</fullName>
    </submittedName>
</protein>
<dbReference type="KEGG" id="sur:STAUR_5976"/>
<accession>Q08VM0</accession>
<dbReference type="EMBL" id="CP002271">
    <property type="protein sequence ID" value="ADO73736.1"/>
    <property type="molecule type" value="Genomic_DNA"/>
</dbReference>
<organism evidence="2 4">
    <name type="scientific">Stigmatella aurantiaca (strain DW4/3-1)</name>
    <dbReference type="NCBI Taxonomy" id="378806"/>
    <lineage>
        <taxon>Bacteria</taxon>
        <taxon>Pseudomonadati</taxon>
        <taxon>Myxococcota</taxon>
        <taxon>Myxococcia</taxon>
        <taxon>Myxococcales</taxon>
        <taxon>Cystobacterineae</taxon>
        <taxon>Archangiaceae</taxon>
        <taxon>Stigmatella</taxon>
    </lineage>
</organism>
<dbReference type="Proteomes" id="UP000032702">
    <property type="component" value="Unassembled WGS sequence"/>
</dbReference>
<dbReference type="EMBL" id="AAMD01000113">
    <property type="protein sequence ID" value="EAU64528.1"/>
    <property type="molecule type" value="Genomic_DNA"/>
</dbReference>
<reference evidence="2 4" key="1">
    <citation type="submission" date="2006-04" db="EMBL/GenBank/DDBJ databases">
        <authorList>
            <person name="Nierman W.C."/>
        </authorList>
    </citation>
    <scope>NUCLEOTIDE SEQUENCE [LARGE SCALE GENOMIC DNA]</scope>
    <source>
        <strain evidence="2 4">DW4/3-1</strain>
    </source>
</reference>
<dbReference type="STRING" id="378806.STAUR_5976"/>
<evidence type="ECO:0000313" key="1">
    <source>
        <dbReference type="EMBL" id="ADO73736.1"/>
    </source>
</evidence>
<name>Q08VM0_STIAD</name>
<sequence>MALDDVFERFVRKSPLSVMARLLMQRALSAEWMEKLFQEHRQRQYTKELLFSAEVELMELVALGMSIRCMSPVWSS</sequence>
<dbReference type="AlphaFoldDB" id="Q08VM0"/>
<evidence type="ECO:0000313" key="3">
    <source>
        <dbReference type="Proteomes" id="UP000001351"/>
    </source>
</evidence>
<proteinExistence type="predicted"/>
<reference evidence="1 3" key="2">
    <citation type="journal article" date="2011" name="Mol. Biol. Evol.">
        <title>Comparative genomic analysis of fruiting body formation in Myxococcales.</title>
        <authorList>
            <person name="Huntley S."/>
            <person name="Hamann N."/>
            <person name="Wegener-Feldbrugge S."/>
            <person name="Treuner-Lange A."/>
            <person name="Kube M."/>
            <person name="Reinhardt R."/>
            <person name="Klages S."/>
            <person name="Muller R."/>
            <person name="Ronning C.M."/>
            <person name="Nierman W.C."/>
            <person name="Sogaard-Andersen L."/>
        </authorList>
    </citation>
    <scope>NUCLEOTIDE SEQUENCE [LARGE SCALE GENOMIC DNA]</scope>
    <source>
        <strain evidence="1 3">DW4/3-1</strain>
    </source>
</reference>